<keyword evidence="17" id="KW-1185">Reference proteome</keyword>
<keyword evidence="9" id="KW-0067">ATP-binding</keyword>
<evidence type="ECO:0000313" key="17">
    <source>
        <dbReference type="Proteomes" id="UP001054252"/>
    </source>
</evidence>
<evidence type="ECO:0000256" key="10">
    <source>
        <dbReference type="ARBA" id="ARBA00022989"/>
    </source>
</evidence>
<sequence>MMQCTPDLSHENCSACLATASDRMRTFCYGNTGCRILQPSCFLRYEIDFFLDNSAKITIVPFSPPSPTPTEGSSPPSPTPTATEGKGNNTSYTTRTIIISVVVAPLLVGVLLLVLWIFLRQRKAKETVETVDEMIEAESLLYDFATIQAATNNFSEENKLGQGGFGIVYKVTKLMKQEEHKLYT</sequence>
<evidence type="ECO:0000256" key="14">
    <source>
        <dbReference type="SAM" id="Phobius"/>
    </source>
</evidence>
<comment type="caution">
    <text evidence="16">The sequence shown here is derived from an EMBL/GenBank/DDBJ whole genome shotgun (WGS) entry which is preliminary data.</text>
</comment>
<evidence type="ECO:0000256" key="13">
    <source>
        <dbReference type="SAM" id="MobiDB-lite"/>
    </source>
</evidence>
<dbReference type="GO" id="GO:0005886">
    <property type="term" value="C:plasma membrane"/>
    <property type="evidence" value="ECO:0007669"/>
    <property type="project" value="TreeGrafter"/>
</dbReference>
<dbReference type="PANTHER" id="PTHR27002:SF1073">
    <property type="entry name" value="CYSTEINE-RICH RECEPTOR-LIKE PROTEIN KINASE 29"/>
    <property type="match status" value="1"/>
</dbReference>
<keyword evidence="8" id="KW-0418">Kinase</keyword>
<evidence type="ECO:0000256" key="11">
    <source>
        <dbReference type="ARBA" id="ARBA00023136"/>
    </source>
</evidence>
<evidence type="ECO:0000313" key="16">
    <source>
        <dbReference type="EMBL" id="GKV39958.1"/>
    </source>
</evidence>
<evidence type="ECO:0000256" key="1">
    <source>
        <dbReference type="ARBA" id="ARBA00004167"/>
    </source>
</evidence>
<feature type="region of interest" description="Disordered" evidence="13">
    <location>
        <begin position="62"/>
        <end position="88"/>
    </location>
</feature>
<dbReference type="Pfam" id="PF01657">
    <property type="entry name" value="Stress-antifung"/>
    <property type="match status" value="1"/>
</dbReference>
<keyword evidence="6" id="KW-0677">Repeat</keyword>
<evidence type="ECO:0000256" key="8">
    <source>
        <dbReference type="ARBA" id="ARBA00022777"/>
    </source>
</evidence>
<dbReference type="SUPFAM" id="SSF56112">
    <property type="entry name" value="Protein kinase-like (PK-like)"/>
    <property type="match status" value="1"/>
</dbReference>
<evidence type="ECO:0000256" key="6">
    <source>
        <dbReference type="ARBA" id="ARBA00022737"/>
    </source>
</evidence>
<dbReference type="InterPro" id="IPR002902">
    <property type="entry name" value="GNK2"/>
</dbReference>
<evidence type="ECO:0000256" key="3">
    <source>
        <dbReference type="ARBA" id="ARBA00022679"/>
    </source>
</evidence>
<keyword evidence="3" id="KW-0808">Transferase</keyword>
<dbReference type="PROSITE" id="PS51473">
    <property type="entry name" value="GNK2"/>
    <property type="match status" value="1"/>
</dbReference>
<evidence type="ECO:0000256" key="7">
    <source>
        <dbReference type="ARBA" id="ARBA00022741"/>
    </source>
</evidence>
<keyword evidence="10 14" id="KW-1133">Transmembrane helix</keyword>
<evidence type="ECO:0000256" key="9">
    <source>
        <dbReference type="ARBA" id="ARBA00022840"/>
    </source>
</evidence>
<protein>
    <recommendedName>
        <fullName evidence="15">Gnk2-homologous domain-containing protein</fullName>
    </recommendedName>
</protein>
<dbReference type="InterPro" id="IPR038408">
    <property type="entry name" value="GNK2_sf"/>
</dbReference>
<dbReference type="GO" id="GO:0005524">
    <property type="term" value="F:ATP binding"/>
    <property type="evidence" value="ECO:0007669"/>
    <property type="project" value="UniProtKB-KW"/>
</dbReference>
<dbReference type="Proteomes" id="UP001054252">
    <property type="component" value="Unassembled WGS sequence"/>
</dbReference>
<proteinExistence type="predicted"/>
<evidence type="ECO:0000256" key="5">
    <source>
        <dbReference type="ARBA" id="ARBA00022729"/>
    </source>
</evidence>
<keyword evidence="4 14" id="KW-0812">Transmembrane</keyword>
<dbReference type="EMBL" id="BPVZ01000138">
    <property type="protein sequence ID" value="GKV39958.1"/>
    <property type="molecule type" value="Genomic_DNA"/>
</dbReference>
<feature type="transmembrane region" description="Helical" evidence="14">
    <location>
        <begin position="97"/>
        <end position="119"/>
    </location>
</feature>
<dbReference type="GO" id="GO:0004674">
    <property type="term" value="F:protein serine/threonine kinase activity"/>
    <property type="evidence" value="ECO:0007669"/>
    <property type="project" value="UniProtKB-KW"/>
</dbReference>
<keyword evidence="7" id="KW-0547">Nucleotide-binding</keyword>
<dbReference type="Gene3D" id="3.30.430.20">
    <property type="entry name" value="Gnk2 domain, C-X8-C-X2-C motif"/>
    <property type="match status" value="1"/>
</dbReference>
<gene>
    <name evidence="16" type="ORF">SLEP1_g47651</name>
</gene>
<evidence type="ECO:0000256" key="12">
    <source>
        <dbReference type="ARBA" id="ARBA00023170"/>
    </source>
</evidence>
<dbReference type="PANTHER" id="PTHR27002">
    <property type="entry name" value="RECEPTOR-LIKE SERINE/THREONINE-PROTEIN KINASE SD1-8"/>
    <property type="match status" value="1"/>
</dbReference>
<keyword evidence="2" id="KW-0723">Serine/threonine-protein kinase</keyword>
<dbReference type="AlphaFoldDB" id="A0AAV5LRZ6"/>
<evidence type="ECO:0000256" key="2">
    <source>
        <dbReference type="ARBA" id="ARBA00022527"/>
    </source>
</evidence>
<name>A0AAV5LRZ6_9ROSI</name>
<comment type="subcellular location">
    <subcellularLocation>
        <location evidence="1">Membrane</location>
        <topology evidence="1">Single-pass membrane protein</topology>
    </subcellularLocation>
</comment>
<keyword evidence="5" id="KW-0732">Signal</keyword>
<keyword evidence="12" id="KW-0675">Receptor</keyword>
<accession>A0AAV5LRZ6</accession>
<reference evidence="16 17" key="1">
    <citation type="journal article" date="2021" name="Commun. Biol.">
        <title>The genome of Shorea leprosula (Dipterocarpaceae) highlights the ecological relevance of drought in aseasonal tropical rainforests.</title>
        <authorList>
            <person name="Ng K.K.S."/>
            <person name="Kobayashi M.J."/>
            <person name="Fawcett J.A."/>
            <person name="Hatakeyama M."/>
            <person name="Paape T."/>
            <person name="Ng C.H."/>
            <person name="Ang C.C."/>
            <person name="Tnah L.H."/>
            <person name="Lee C.T."/>
            <person name="Nishiyama T."/>
            <person name="Sese J."/>
            <person name="O'Brien M.J."/>
            <person name="Copetti D."/>
            <person name="Mohd Noor M.I."/>
            <person name="Ong R.C."/>
            <person name="Putra M."/>
            <person name="Sireger I.Z."/>
            <person name="Indrioko S."/>
            <person name="Kosugi Y."/>
            <person name="Izuno A."/>
            <person name="Isagi Y."/>
            <person name="Lee S.L."/>
            <person name="Shimizu K.K."/>
        </authorList>
    </citation>
    <scope>NUCLEOTIDE SEQUENCE [LARGE SCALE GENOMIC DNA]</scope>
    <source>
        <strain evidence="16">214</strain>
    </source>
</reference>
<evidence type="ECO:0000259" key="15">
    <source>
        <dbReference type="PROSITE" id="PS51473"/>
    </source>
</evidence>
<keyword evidence="11 14" id="KW-0472">Membrane</keyword>
<dbReference type="Gene3D" id="3.30.200.20">
    <property type="entry name" value="Phosphorylase Kinase, domain 1"/>
    <property type="match status" value="1"/>
</dbReference>
<organism evidence="16 17">
    <name type="scientific">Rubroshorea leprosula</name>
    <dbReference type="NCBI Taxonomy" id="152421"/>
    <lineage>
        <taxon>Eukaryota</taxon>
        <taxon>Viridiplantae</taxon>
        <taxon>Streptophyta</taxon>
        <taxon>Embryophyta</taxon>
        <taxon>Tracheophyta</taxon>
        <taxon>Spermatophyta</taxon>
        <taxon>Magnoliopsida</taxon>
        <taxon>eudicotyledons</taxon>
        <taxon>Gunneridae</taxon>
        <taxon>Pentapetalae</taxon>
        <taxon>rosids</taxon>
        <taxon>malvids</taxon>
        <taxon>Malvales</taxon>
        <taxon>Dipterocarpaceae</taxon>
        <taxon>Rubroshorea</taxon>
    </lineage>
</organism>
<dbReference type="CDD" id="cd23509">
    <property type="entry name" value="Gnk2-like"/>
    <property type="match status" value="1"/>
</dbReference>
<dbReference type="InterPro" id="IPR011009">
    <property type="entry name" value="Kinase-like_dom_sf"/>
</dbReference>
<feature type="domain" description="Gnk2-homologous" evidence="15">
    <location>
        <begin position="1"/>
        <end position="50"/>
    </location>
</feature>
<evidence type="ECO:0000256" key="4">
    <source>
        <dbReference type="ARBA" id="ARBA00022692"/>
    </source>
</evidence>